<dbReference type="SMART" id="SM00353">
    <property type="entry name" value="HLH"/>
    <property type="match status" value="1"/>
</dbReference>
<dbReference type="PANTHER" id="PTHR46684:SF16">
    <property type="entry name" value="TRANSCRIPTION FACTOR BHLH67-LIKE ISOFORM X2"/>
    <property type="match status" value="1"/>
</dbReference>
<keyword evidence="2" id="KW-0238">DNA-binding</keyword>
<dbReference type="GO" id="GO:0046983">
    <property type="term" value="F:protein dimerization activity"/>
    <property type="evidence" value="ECO:0007669"/>
    <property type="project" value="InterPro"/>
</dbReference>
<dbReference type="GO" id="GO:0005634">
    <property type="term" value="C:nucleus"/>
    <property type="evidence" value="ECO:0007669"/>
    <property type="project" value="UniProtKB-SubCell"/>
</dbReference>
<evidence type="ECO:0000313" key="6">
    <source>
        <dbReference type="EMBL" id="KAG6508209.1"/>
    </source>
</evidence>
<dbReference type="GO" id="GO:0045893">
    <property type="term" value="P:positive regulation of DNA-templated transcription"/>
    <property type="evidence" value="ECO:0007669"/>
    <property type="project" value="TreeGrafter"/>
</dbReference>
<feature type="compositionally biased region" description="Basic residues" evidence="4">
    <location>
        <begin position="100"/>
        <end position="110"/>
    </location>
</feature>
<dbReference type="Proteomes" id="UP000734854">
    <property type="component" value="Unassembled WGS sequence"/>
</dbReference>
<gene>
    <name evidence="6" type="ORF">ZIOFF_033581</name>
</gene>
<dbReference type="OrthoDB" id="684567at2759"/>
<dbReference type="AlphaFoldDB" id="A0A8J5H2G3"/>
<proteinExistence type="predicted"/>
<keyword evidence="3" id="KW-0804">Transcription</keyword>
<dbReference type="GO" id="GO:0003677">
    <property type="term" value="F:DNA binding"/>
    <property type="evidence" value="ECO:0007669"/>
    <property type="project" value="UniProtKB-KW"/>
</dbReference>
<dbReference type="InterPro" id="IPR044283">
    <property type="entry name" value="FAMA/SPEECHLESS/MUTE-like"/>
</dbReference>
<dbReference type="InterPro" id="IPR011598">
    <property type="entry name" value="bHLH_dom"/>
</dbReference>
<dbReference type="PANTHER" id="PTHR46684">
    <property type="entry name" value="TRANSCRIPTION FACTOR FAMA"/>
    <property type="match status" value="1"/>
</dbReference>
<accession>A0A8J5H2G3</accession>
<reference evidence="6 7" key="1">
    <citation type="submission" date="2020-08" db="EMBL/GenBank/DDBJ databases">
        <title>Plant Genome Project.</title>
        <authorList>
            <person name="Zhang R.-G."/>
        </authorList>
    </citation>
    <scope>NUCLEOTIDE SEQUENCE [LARGE SCALE GENOMIC DNA]</scope>
    <source>
        <tissue evidence="6">Rhizome</tissue>
    </source>
</reference>
<organism evidence="6 7">
    <name type="scientific">Zingiber officinale</name>
    <name type="common">Ginger</name>
    <name type="synonym">Amomum zingiber</name>
    <dbReference type="NCBI Taxonomy" id="94328"/>
    <lineage>
        <taxon>Eukaryota</taxon>
        <taxon>Viridiplantae</taxon>
        <taxon>Streptophyta</taxon>
        <taxon>Embryophyta</taxon>
        <taxon>Tracheophyta</taxon>
        <taxon>Spermatophyta</taxon>
        <taxon>Magnoliopsida</taxon>
        <taxon>Liliopsida</taxon>
        <taxon>Zingiberales</taxon>
        <taxon>Zingiberaceae</taxon>
        <taxon>Zingiber</taxon>
    </lineage>
</organism>
<feature type="region of interest" description="Disordered" evidence="4">
    <location>
        <begin position="94"/>
        <end position="119"/>
    </location>
</feature>
<keyword evidence="7" id="KW-1185">Reference proteome</keyword>
<dbReference type="EMBL" id="JACMSC010000009">
    <property type="protein sequence ID" value="KAG6508209.1"/>
    <property type="molecule type" value="Genomic_DNA"/>
</dbReference>
<dbReference type="GO" id="GO:0010052">
    <property type="term" value="P:guard cell differentiation"/>
    <property type="evidence" value="ECO:0007669"/>
    <property type="project" value="InterPro"/>
</dbReference>
<evidence type="ECO:0000313" key="7">
    <source>
        <dbReference type="Proteomes" id="UP000734854"/>
    </source>
</evidence>
<dbReference type="PROSITE" id="PS50888">
    <property type="entry name" value="BHLH"/>
    <property type="match status" value="1"/>
</dbReference>
<feature type="domain" description="BHLH" evidence="5">
    <location>
        <begin position="119"/>
        <end position="170"/>
    </location>
</feature>
<evidence type="ECO:0000256" key="4">
    <source>
        <dbReference type="SAM" id="MobiDB-lite"/>
    </source>
</evidence>
<sequence length="316" mass="35451">MALEAVVFLQDLFGYTMRELFSRGEEFWGYDFGGGAGEEDDKSGVVFLGGNAGGQVGRGLEQNAALGTSCSSMVQIVDKFSSLETYATDDAINAKPRSGVGRRKRQRWRSQKNQEEVENQRMNHIAVERNRRKQMNEYLTVLRSLMPASYVHKSDQASIIGGAINFVKELEKLVQTLEAHKRIKQRAGSAPFADLFTFAQCSSDSYRRAKFTNDEKTRETIVPAADIEVSMVGSHANLKVLSPRRPKQLLKLVVGLQNLNLTTLHLNVTTIDEIIFYSFSLKMENECQLTSVDEIATAVHELLGKIQREDAFDRTM</sequence>
<dbReference type="GO" id="GO:0003700">
    <property type="term" value="F:DNA-binding transcription factor activity"/>
    <property type="evidence" value="ECO:0007669"/>
    <property type="project" value="InterPro"/>
</dbReference>
<dbReference type="Pfam" id="PF00010">
    <property type="entry name" value="HLH"/>
    <property type="match status" value="1"/>
</dbReference>
<protein>
    <recommendedName>
        <fullName evidence="5">BHLH domain-containing protein</fullName>
    </recommendedName>
</protein>
<evidence type="ECO:0000256" key="1">
    <source>
        <dbReference type="ARBA" id="ARBA00023015"/>
    </source>
</evidence>
<keyword evidence="1" id="KW-0805">Transcription regulation</keyword>
<evidence type="ECO:0000256" key="3">
    <source>
        <dbReference type="ARBA" id="ARBA00023163"/>
    </source>
</evidence>
<name>A0A8J5H2G3_ZINOF</name>
<evidence type="ECO:0000259" key="5">
    <source>
        <dbReference type="PROSITE" id="PS50888"/>
    </source>
</evidence>
<evidence type="ECO:0000256" key="2">
    <source>
        <dbReference type="ARBA" id="ARBA00023125"/>
    </source>
</evidence>
<comment type="caution">
    <text evidence="6">The sequence shown here is derived from an EMBL/GenBank/DDBJ whole genome shotgun (WGS) entry which is preliminary data.</text>
</comment>